<keyword evidence="7" id="KW-1185">Reference proteome</keyword>
<comment type="caution">
    <text evidence="6">The sequence shown here is derived from an EMBL/GenBank/DDBJ whole genome shotgun (WGS) entry which is preliminary data.</text>
</comment>
<proteinExistence type="predicted"/>
<accession>A0A917Q4E1</accession>
<feature type="domain" description="Response regulatory" evidence="5">
    <location>
        <begin position="4"/>
        <end position="120"/>
    </location>
</feature>
<dbReference type="InterPro" id="IPR050595">
    <property type="entry name" value="Bact_response_regulator"/>
</dbReference>
<keyword evidence="2" id="KW-0805">Transcription regulation</keyword>
<dbReference type="InterPro" id="IPR001789">
    <property type="entry name" value="Sig_transdc_resp-reg_receiver"/>
</dbReference>
<dbReference type="PANTHER" id="PTHR44591">
    <property type="entry name" value="STRESS RESPONSE REGULATOR PROTEIN 1"/>
    <property type="match status" value="1"/>
</dbReference>
<sequence>MARRVLVAEDEEPMRAALARLLAAAGWEVETADDGEAALAALRRAPPDCAVLDAMLAGRDGYDLCRAMRADPTLATARIVLTSPRGRAVDREKARALGADAMLTKPFAFADLEAALADGRSR</sequence>
<dbReference type="Gene3D" id="3.40.50.2300">
    <property type="match status" value="1"/>
</dbReference>
<evidence type="ECO:0000259" key="5">
    <source>
        <dbReference type="PROSITE" id="PS50110"/>
    </source>
</evidence>
<evidence type="ECO:0000313" key="7">
    <source>
        <dbReference type="Proteomes" id="UP000600449"/>
    </source>
</evidence>
<keyword evidence="1 4" id="KW-0597">Phosphoprotein</keyword>
<gene>
    <name evidence="6" type="ORF">GCM10011322_03520</name>
</gene>
<dbReference type="AlphaFoldDB" id="A0A917Q4E1"/>
<evidence type="ECO:0000313" key="6">
    <source>
        <dbReference type="EMBL" id="GGK20123.1"/>
    </source>
</evidence>
<dbReference type="InterPro" id="IPR011006">
    <property type="entry name" value="CheY-like_superfamily"/>
</dbReference>
<evidence type="ECO:0000256" key="3">
    <source>
        <dbReference type="ARBA" id="ARBA00023163"/>
    </source>
</evidence>
<evidence type="ECO:0000256" key="4">
    <source>
        <dbReference type="PROSITE-ProRule" id="PRU00169"/>
    </source>
</evidence>
<evidence type="ECO:0000256" key="1">
    <source>
        <dbReference type="ARBA" id="ARBA00022553"/>
    </source>
</evidence>
<protein>
    <recommendedName>
        <fullName evidence="5">Response regulatory domain-containing protein</fullName>
    </recommendedName>
</protein>
<dbReference type="SMART" id="SM00448">
    <property type="entry name" value="REC"/>
    <property type="match status" value="1"/>
</dbReference>
<dbReference type="Proteomes" id="UP000600449">
    <property type="component" value="Unassembled WGS sequence"/>
</dbReference>
<evidence type="ECO:0000256" key="2">
    <source>
        <dbReference type="ARBA" id="ARBA00023015"/>
    </source>
</evidence>
<dbReference type="RefSeq" id="WP_188908863.1">
    <property type="nucleotide sequence ID" value="NZ_BMMF01000001.1"/>
</dbReference>
<dbReference type="SUPFAM" id="SSF52172">
    <property type="entry name" value="CheY-like"/>
    <property type="match status" value="1"/>
</dbReference>
<dbReference type="Pfam" id="PF00072">
    <property type="entry name" value="Response_reg"/>
    <property type="match status" value="1"/>
</dbReference>
<reference evidence="6 7" key="1">
    <citation type="journal article" date="2014" name="Int. J. Syst. Evol. Microbiol.">
        <title>Complete genome sequence of Corynebacterium casei LMG S-19264T (=DSM 44701T), isolated from a smear-ripened cheese.</title>
        <authorList>
            <consortium name="US DOE Joint Genome Institute (JGI-PGF)"/>
            <person name="Walter F."/>
            <person name="Albersmeier A."/>
            <person name="Kalinowski J."/>
            <person name="Ruckert C."/>
        </authorList>
    </citation>
    <scope>NUCLEOTIDE SEQUENCE [LARGE SCALE GENOMIC DNA]</scope>
    <source>
        <strain evidence="6 7">CGMCC 1.9161</strain>
    </source>
</reference>
<dbReference type="EMBL" id="BMMF01000001">
    <property type="protein sequence ID" value="GGK20123.1"/>
    <property type="molecule type" value="Genomic_DNA"/>
</dbReference>
<keyword evidence="3" id="KW-0804">Transcription</keyword>
<dbReference type="PANTHER" id="PTHR44591:SF3">
    <property type="entry name" value="RESPONSE REGULATORY DOMAIN-CONTAINING PROTEIN"/>
    <property type="match status" value="1"/>
</dbReference>
<name>A0A917Q4E1_9HYPH</name>
<feature type="modified residue" description="4-aspartylphosphate" evidence="4">
    <location>
        <position position="53"/>
    </location>
</feature>
<dbReference type="GO" id="GO:0000160">
    <property type="term" value="P:phosphorelay signal transduction system"/>
    <property type="evidence" value="ECO:0007669"/>
    <property type="project" value="InterPro"/>
</dbReference>
<organism evidence="6 7">
    <name type="scientific">Salinarimonas ramus</name>
    <dbReference type="NCBI Taxonomy" id="690164"/>
    <lineage>
        <taxon>Bacteria</taxon>
        <taxon>Pseudomonadati</taxon>
        <taxon>Pseudomonadota</taxon>
        <taxon>Alphaproteobacteria</taxon>
        <taxon>Hyphomicrobiales</taxon>
        <taxon>Salinarimonadaceae</taxon>
        <taxon>Salinarimonas</taxon>
    </lineage>
</organism>
<dbReference type="PROSITE" id="PS50110">
    <property type="entry name" value="RESPONSE_REGULATORY"/>
    <property type="match status" value="1"/>
</dbReference>